<dbReference type="Gene3D" id="3.30.479.10">
    <property type="entry name" value="6-pyruvoyl tetrahydropterin synthase/QueD"/>
    <property type="match status" value="1"/>
</dbReference>
<sequence>MAFITAGTQVPWVTLALSGVYTITRRIEIDAGHRVMTHGSKCRHLHGHRYTVEATCTAIGDRLHESGEQTDMVLDFGFLKEEMLNIIGASCDHGFIVALADIELLTMLAPLDRLAAKIWHRTLLTTVQEEGFCAISTGRLSTRLYIVPFQPTAERLARHWFERLAPAVNQRSEGLSVLSSILVWETPQSQASYTYAR</sequence>
<dbReference type="EC" id="4.1.2.50" evidence="5"/>
<dbReference type="Pfam" id="PF01242">
    <property type="entry name" value="PTPS"/>
    <property type="match status" value="1"/>
</dbReference>
<dbReference type="SUPFAM" id="SSF55620">
    <property type="entry name" value="Tetrahydrobiopterin biosynthesis enzymes-like"/>
    <property type="match status" value="1"/>
</dbReference>
<keyword evidence="4 5" id="KW-0456">Lyase</keyword>
<dbReference type="PANTHER" id="PTHR12589">
    <property type="entry name" value="PYRUVOYL TETRAHYDROBIOPTERIN SYNTHASE"/>
    <property type="match status" value="1"/>
</dbReference>
<dbReference type="PANTHER" id="PTHR12589:SF7">
    <property type="entry name" value="6-PYRUVOYL TETRAHYDROBIOPTERIN SYNTHASE"/>
    <property type="match status" value="1"/>
</dbReference>
<dbReference type="GO" id="GO:0046872">
    <property type="term" value="F:metal ion binding"/>
    <property type="evidence" value="ECO:0007669"/>
    <property type="project" value="UniProtKB-KW"/>
</dbReference>
<dbReference type="InterPro" id="IPR007115">
    <property type="entry name" value="6-PTP_synth/QueD"/>
</dbReference>
<reference evidence="5" key="1">
    <citation type="submission" date="2018-10" db="EMBL/GenBank/DDBJ databases">
        <authorList>
            <person name="Gruber-Vodicka H."/>
            <person name="Jaeckle O."/>
        </authorList>
    </citation>
    <scope>NUCLEOTIDE SEQUENCE</scope>
</reference>
<organism evidence="5">
    <name type="scientific">invertebrate metagenome</name>
    <dbReference type="NCBI Taxonomy" id="1711999"/>
    <lineage>
        <taxon>unclassified sequences</taxon>
        <taxon>metagenomes</taxon>
        <taxon>organismal metagenomes</taxon>
    </lineage>
</organism>
<gene>
    <name evidence="5" type="ORF">RIEGSTA812A_PEG_814</name>
</gene>
<dbReference type="EMBL" id="LR026963">
    <property type="protein sequence ID" value="VBB69341.1"/>
    <property type="molecule type" value="Genomic_DNA"/>
</dbReference>
<keyword evidence="3" id="KW-0862">Zinc</keyword>
<comment type="cofactor">
    <cofactor evidence="1">
        <name>Zn(2+)</name>
        <dbReference type="ChEBI" id="CHEBI:29105"/>
    </cofactor>
</comment>
<accession>A0A484H761</accession>
<name>A0A484H761_9ZZZZ</name>
<dbReference type="GO" id="GO:0070497">
    <property type="term" value="F:6-carboxytetrahydropterin synthase activity"/>
    <property type="evidence" value="ECO:0007669"/>
    <property type="project" value="UniProtKB-EC"/>
</dbReference>
<keyword evidence="2" id="KW-0479">Metal-binding</keyword>
<protein>
    <submittedName>
        <fullName evidence="5">6-carboxytetrahydropterin synthase @ Queuosine biosynthesis QueD, PTPS-I</fullName>
        <ecNumber evidence="5">4.1.2.50</ecNumber>
    </submittedName>
</protein>
<evidence type="ECO:0000313" key="5">
    <source>
        <dbReference type="EMBL" id="VBB69341.1"/>
    </source>
</evidence>
<dbReference type="InterPro" id="IPR038418">
    <property type="entry name" value="6-PTP_synth/QueD_sf"/>
</dbReference>
<evidence type="ECO:0000256" key="3">
    <source>
        <dbReference type="ARBA" id="ARBA00022833"/>
    </source>
</evidence>
<evidence type="ECO:0000256" key="1">
    <source>
        <dbReference type="ARBA" id="ARBA00001947"/>
    </source>
</evidence>
<proteinExistence type="predicted"/>
<evidence type="ECO:0000256" key="4">
    <source>
        <dbReference type="ARBA" id="ARBA00023239"/>
    </source>
</evidence>
<dbReference type="AlphaFoldDB" id="A0A484H761"/>
<evidence type="ECO:0000256" key="2">
    <source>
        <dbReference type="ARBA" id="ARBA00022723"/>
    </source>
</evidence>